<dbReference type="PROSITE" id="PS51272">
    <property type="entry name" value="SLH"/>
    <property type="match status" value="1"/>
</dbReference>
<keyword evidence="2" id="KW-0732">Signal</keyword>
<evidence type="ECO:0000256" key="1">
    <source>
        <dbReference type="ARBA" id="ARBA00022737"/>
    </source>
</evidence>
<name>A0A921MN03_9FIRM</name>
<dbReference type="Pfam" id="PF00395">
    <property type="entry name" value="SLH"/>
    <property type="match status" value="1"/>
</dbReference>
<sequence length="533" mass="55750">MRRGKIGTRIAAGALALSLTLSLAQAPGALAAGSSQPSSWAAAEVERAREAGLLDFNPHSGYQENITRGEFAALAVQLARTLGCPVGQLKYDDWQGTPFTDLTEGTDGVYSAAAWRLGLMNGVSDTAFAPERTITRMEICVLLSRVMDVCGVALPQTVPGVAERIASGAEGTVPDWAVEGVENLIGSGLMQGSGEGWQLSAYTTLEQAAMLAVRAMDAGQAELAETLFTQAEREKIARLNELRAAFGNPGEPYAQTPSVEEFIPGALNGAFLQDGLNAVNYVRAIAGLSPVALNPEKNDLAQTGALLLAAGEFSHTPSRPAGMPNALYQKGYQATSTSNIGQGYRNLWEFTLSCADDAGESTLGHRRWLLNPSLTTIGMGYVEGSVTTVVTGGSTDAAGHDLVTWPSEGVFPAGLVGSSTVWSCTPDPDKYDVSGSSLTVTVTDNHGGRCVLGESASAYGRLLPQVGAVWLPPIDQDTSQVTVETGGYGSGPAILFTPSQVSLEPLTVLTVEIAGLRLRSGGTETVTYTVKLF</sequence>
<accession>A0A921MN03</accession>
<dbReference type="InterPro" id="IPR014044">
    <property type="entry name" value="CAP_dom"/>
</dbReference>
<dbReference type="EMBL" id="DYUC01000112">
    <property type="protein sequence ID" value="HJG87603.1"/>
    <property type="molecule type" value="Genomic_DNA"/>
</dbReference>
<feature type="domain" description="SLH" evidence="3">
    <location>
        <begin position="94"/>
        <end position="157"/>
    </location>
</feature>
<evidence type="ECO:0000313" key="5">
    <source>
        <dbReference type="Proteomes" id="UP000760668"/>
    </source>
</evidence>
<gene>
    <name evidence="4" type="ORF">K8V01_11400</name>
</gene>
<dbReference type="SUPFAM" id="SSF55797">
    <property type="entry name" value="PR-1-like"/>
    <property type="match status" value="1"/>
</dbReference>
<evidence type="ECO:0000259" key="3">
    <source>
        <dbReference type="PROSITE" id="PS51272"/>
    </source>
</evidence>
<feature type="chain" id="PRO_5037909285" evidence="2">
    <location>
        <begin position="32"/>
        <end position="533"/>
    </location>
</feature>
<dbReference type="InterPro" id="IPR001119">
    <property type="entry name" value="SLH_dom"/>
</dbReference>
<organism evidence="4 5">
    <name type="scientific">Pseudoflavonifractor capillosus</name>
    <dbReference type="NCBI Taxonomy" id="106588"/>
    <lineage>
        <taxon>Bacteria</taxon>
        <taxon>Bacillati</taxon>
        <taxon>Bacillota</taxon>
        <taxon>Clostridia</taxon>
        <taxon>Eubacteriales</taxon>
        <taxon>Oscillospiraceae</taxon>
        <taxon>Pseudoflavonifractor</taxon>
    </lineage>
</organism>
<reference evidence="4" key="2">
    <citation type="submission" date="2021-09" db="EMBL/GenBank/DDBJ databases">
        <authorList>
            <person name="Gilroy R."/>
        </authorList>
    </citation>
    <scope>NUCLEOTIDE SEQUENCE</scope>
    <source>
        <strain evidence="4">CHK179-5677</strain>
    </source>
</reference>
<dbReference type="Gene3D" id="3.40.33.10">
    <property type="entry name" value="CAP"/>
    <property type="match status" value="1"/>
</dbReference>
<feature type="signal peptide" evidence="2">
    <location>
        <begin position="1"/>
        <end position="31"/>
    </location>
</feature>
<dbReference type="CDD" id="cd05379">
    <property type="entry name" value="CAP_bacterial"/>
    <property type="match status" value="1"/>
</dbReference>
<proteinExistence type="predicted"/>
<dbReference type="RefSeq" id="WP_295368316.1">
    <property type="nucleotide sequence ID" value="NZ_DYUC01000112.1"/>
</dbReference>
<evidence type="ECO:0000313" key="4">
    <source>
        <dbReference type="EMBL" id="HJG87603.1"/>
    </source>
</evidence>
<dbReference type="Pfam" id="PF00188">
    <property type="entry name" value="CAP"/>
    <property type="match status" value="1"/>
</dbReference>
<dbReference type="Proteomes" id="UP000760668">
    <property type="component" value="Unassembled WGS sequence"/>
</dbReference>
<keyword evidence="1" id="KW-0677">Repeat</keyword>
<dbReference type="InterPro" id="IPR035940">
    <property type="entry name" value="CAP_sf"/>
</dbReference>
<evidence type="ECO:0000256" key="2">
    <source>
        <dbReference type="SAM" id="SignalP"/>
    </source>
</evidence>
<dbReference type="AlphaFoldDB" id="A0A921MN03"/>
<reference evidence="4" key="1">
    <citation type="journal article" date="2021" name="PeerJ">
        <title>Extensive microbial diversity within the chicken gut microbiome revealed by metagenomics and culture.</title>
        <authorList>
            <person name="Gilroy R."/>
            <person name="Ravi A."/>
            <person name="Getino M."/>
            <person name="Pursley I."/>
            <person name="Horton D.L."/>
            <person name="Alikhan N.F."/>
            <person name="Baker D."/>
            <person name="Gharbi K."/>
            <person name="Hall N."/>
            <person name="Watson M."/>
            <person name="Adriaenssens E.M."/>
            <person name="Foster-Nyarko E."/>
            <person name="Jarju S."/>
            <person name="Secka A."/>
            <person name="Antonio M."/>
            <person name="Oren A."/>
            <person name="Chaudhuri R.R."/>
            <person name="La Ragione R."/>
            <person name="Hildebrand F."/>
            <person name="Pallen M.J."/>
        </authorList>
    </citation>
    <scope>NUCLEOTIDE SEQUENCE</scope>
    <source>
        <strain evidence="4">CHK179-5677</strain>
    </source>
</reference>
<protein>
    <submittedName>
        <fullName evidence="4">S-layer homology domain-containing protein</fullName>
    </submittedName>
</protein>
<comment type="caution">
    <text evidence="4">The sequence shown here is derived from an EMBL/GenBank/DDBJ whole genome shotgun (WGS) entry which is preliminary data.</text>
</comment>